<dbReference type="AlphaFoldDB" id="M1YUM4"/>
<evidence type="ECO:0000313" key="2">
    <source>
        <dbReference type="EMBL" id="SHD76871.1"/>
    </source>
</evidence>
<dbReference type="InterPro" id="IPR002589">
    <property type="entry name" value="Macro_dom"/>
</dbReference>
<reference evidence="2 3" key="1">
    <citation type="submission" date="2016-11" db="EMBL/GenBank/DDBJ databases">
        <authorList>
            <person name="Manzoor S."/>
        </authorList>
    </citation>
    <scope>NUCLEOTIDE SEQUENCE [LARGE SCALE GENOMIC DNA]</scope>
    <source>
        <strain evidence="2">Clostridium ultunense strain Esp</strain>
    </source>
</reference>
<dbReference type="SUPFAM" id="SSF52949">
    <property type="entry name" value="Macro domain-like"/>
    <property type="match status" value="1"/>
</dbReference>
<dbReference type="PANTHER" id="PTHR11106:SF27">
    <property type="entry name" value="MACRO DOMAIN-CONTAINING PROTEIN"/>
    <property type="match status" value="1"/>
</dbReference>
<feature type="domain" description="Macro" evidence="1">
    <location>
        <begin position="1"/>
        <end position="175"/>
    </location>
</feature>
<protein>
    <recommendedName>
        <fullName evidence="1">Macro domain-containing protein</fullName>
    </recommendedName>
</protein>
<dbReference type="CDD" id="cd02908">
    <property type="entry name" value="Macro_OAADPr_deacetylase"/>
    <property type="match status" value="1"/>
</dbReference>
<dbReference type="EMBL" id="LT669839">
    <property type="protein sequence ID" value="SHD76871.1"/>
    <property type="molecule type" value="Genomic_DNA"/>
</dbReference>
<dbReference type="OrthoDB" id="6194521at2"/>
<organism evidence="2 3">
    <name type="scientific">[Clostridium] ultunense Esp</name>
    <dbReference type="NCBI Taxonomy" id="1288971"/>
    <lineage>
        <taxon>Bacteria</taxon>
        <taxon>Bacillati</taxon>
        <taxon>Bacillota</taxon>
        <taxon>Tissierellia</taxon>
        <taxon>Tissierellales</taxon>
        <taxon>Tepidimicrobiaceae</taxon>
        <taxon>Schnuerera</taxon>
    </lineage>
</organism>
<dbReference type="Pfam" id="PF01661">
    <property type="entry name" value="Macro"/>
    <property type="match status" value="1"/>
</dbReference>
<name>M1YUM4_9FIRM</name>
<evidence type="ECO:0000259" key="1">
    <source>
        <dbReference type="PROSITE" id="PS51154"/>
    </source>
</evidence>
<dbReference type="Proteomes" id="UP000245423">
    <property type="component" value="Chromosome 1"/>
</dbReference>
<dbReference type="PROSITE" id="PS51154">
    <property type="entry name" value="MACRO"/>
    <property type="match status" value="1"/>
</dbReference>
<dbReference type="Gene3D" id="3.40.220.10">
    <property type="entry name" value="Leucine Aminopeptidase, subunit E, domain 1"/>
    <property type="match status" value="1"/>
</dbReference>
<dbReference type="HOGENOM" id="CLU_046550_5_1_9"/>
<accession>M1YUM4</accession>
<sequence length="179" mass="19787">MYVYKKAKLNIIQGDITKMEVDAVVNAANNTLLGGGGVDGAIHRAGGPTILEQCKKIGGCPTGEARITTAGNMPSKYVIHTVGPVYKDGRKGETKLLYNAYYNSMKLAKEYNLKTIAFPAISTGVYNYPKLEAGQIATKAVMDFIDKEDYIEEVNFVLFSEDNYLLYKKILDEKLNELE</sequence>
<dbReference type="NCBIfam" id="NF001664">
    <property type="entry name" value="PRK00431.1-6"/>
    <property type="match status" value="1"/>
</dbReference>
<evidence type="ECO:0000313" key="3">
    <source>
        <dbReference type="Proteomes" id="UP000245423"/>
    </source>
</evidence>
<dbReference type="PANTHER" id="PTHR11106">
    <property type="entry name" value="GANGLIOSIDE INDUCED DIFFERENTIATION ASSOCIATED PROTEIN 2-RELATED"/>
    <property type="match status" value="1"/>
</dbReference>
<dbReference type="RefSeq" id="WP_005584037.1">
    <property type="nucleotide sequence ID" value="NZ_LT669839.1"/>
</dbReference>
<dbReference type="SMART" id="SM00506">
    <property type="entry name" value="A1pp"/>
    <property type="match status" value="1"/>
</dbReference>
<gene>
    <name evidence="2" type="primary">ymdB</name>
    <name evidence="2" type="ORF">CUESP1_1507</name>
</gene>
<dbReference type="InterPro" id="IPR043472">
    <property type="entry name" value="Macro_dom-like"/>
</dbReference>
<keyword evidence="3" id="KW-1185">Reference proteome</keyword>
<proteinExistence type="predicted"/>